<reference evidence="1" key="1">
    <citation type="journal article" date="2015" name="Nature">
        <title>Complex archaea that bridge the gap between prokaryotes and eukaryotes.</title>
        <authorList>
            <person name="Spang A."/>
            <person name="Saw J.H."/>
            <person name="Jorgensen S.L."/>
            <person name="Zaremba-Niedzwiedzka K."/>
            <person name="Martijn J."/>
            <person name="Lind A.E."/>
            <person name="van Eijk R."/>
            <person name="Schleper C."/>
            <person name="Guy L."/>
            <person name="Ettema T.J."/>
        </authorList>
    </citation>
    <scope>NUCLEOTIDE SEQUENCE</scope>
</reference>
<proteinExistence type="predicted"/>
<dbReference type="EMBL" id="LAZR01012042">
    <property type="protein sequence ID" value="KKM45928.1"/>
    <property type="molecule type" value="Genomic_DNA"/>
</dbReference>
<accession>A0A0F9LNG1</accession>
<protein>
    <submittedName>
        <fullName evidence="1">Uncharacterized protein</fullName>
    </submittedName>
</protein>
<organism evidence="1">
    <name type="scientific">marine sediment metagenome</name>
    <dbReference type="NCBI Taxonomy" id="412755"/>
    <lineage>
        <taxon>unclassified sequences</taxon>
        <taxon>metagenomes</taxon>
        <taxon>ecological metagenomes</taxon>
    </lineage>
</organism>
<name>A0A0F9LNG1_9ZZZZ</name>
<evidence type="ECO:0000313" key="1">
    <source>
        <dbReference type="EMBL" id="KKM45928.1"/>
    </source>
</evidence>
<comment type="caution">
    <text evidence="1">The sequence shown here is derived from an EMBL/GenBank/DDBJ whole genome shotgun (WGS) entry which is preliminary data.</text>
</comment>
<gene>
    <name evidence="1" type="ORF">LCGC14_1560150</name>
</gene>
<feature type="non-terminal residue" evidence="1">
    <location>
        <position position="1"/>
    </location>
</feature>
<dbReference type="AlphaFoldDB" id="A0A0F9LNG1"/>
<sequence length="59" mass="6849">GFGMLKQNFKIMANTETGRLEKSIETLKKYLNSQESDDELSDKMRERIILMIQGHDCNV</sequence>